<dbReference type="EMBL" id="CP019343">
    <property type="protein sequence ID" value="ARN72896.1"/>
    <property type="molecule type" value="Genomic_DNA"/>
</dbReference>
<evidence type="ECO:0008006" key="3">
    <source>
        <dbReference type="Google" id="ProtNLM"/>
    </source>
</evidence>
<protein>
    <recommendedName>
        <fullName evidence="3">Phasin domain-containing protein</fullName>
    </recommendedName>
</protein>
<reference evidence="1 2" key="1">
    <citation type="submission" date="2016-11" db="EMBL/GenBank/DDBJ databases">
        <title>Trade-off between light-utilization and light-protection in marine flavobacteria.</title>
        <authorList>
            <person name="Kumagai Y."/>
        </authorList>
    </citation>
    <scope>NUCLEOTIDE SEQUENCE [LARGE SCALE GENOMIC DNA]</scope>
    <source>
        <strain evidence="1 2">NBRC 107125</strain>
    </source>
</reference>
<accession>A0A1X9N589</accession>
<dbReference type="RefSeq" id="WP_085756987.1">
    <property type="nucleotide sequence ID" value="NZ_CP019343.1"/>
</dbReference>
<evidence type="ECO:0000313" key="1">
    <source>
        <dbReference type="EMBL" id="ARN72896.1"/>
    </source>
</evidence>
<organism evidence="1 2">
    <name type="scientific">Oceanicoccus sagamiensis</name>
    <dbReference type="NCBI Taxonomy" id="716816"/>
    <lineage>
        <taxon>Bacteria</taxon>
        <taxon>Pseudomonadati</taxon>
        <taxon>Pseudomonadota</taxon>
        <taxon>Gammaproteobacteria</taxon>
        <taxon>Cellvibrionales</taxon>
        <taxon>Spongiibacteraceae</taxon>
        <taxon>Oceanicoccus</taxon>
    </lineage>
</organism>
<proteinExistence type="predicted"/>
<keyword evidence="2" id="KW-1185">Reference proteome</keyword>
<dbReference type="OrthoDB" id="9867377at2"/>
<name>A0A1X9N589_9GAMM</name>
<gene>
    <name evidence="1" type="ORF">BST96_01505</name>
</gene>
<dbReference type="AlphaFoldDB" id="A0A1X9N589"/>
<sequence>MSELDNVKEFIEQAVETNTKAVEMQMSFYESFSRRQGEAMAKLADQRIDSLKEIANCGSFEKAIETNTAFEQQAKENLEALFNSNVKAFEEFSDSLKTVYTV</sequence>
<dbReference type="Proteomes" id="UP000193450">
    <property type="component" value="Chromosome"/>
</dbReference>
<evidence type="ECO:0000313" key="2">
    <source>
        <dbReference type="Proteomes" id="UP000193450"/>
    </source>
</evidence>
<dbReference type="KEGG" id="osg:BST96_01505"/>